<evidence type="ECO:0000313" key="2">
    <source>
        <dbReference type="EMBL" id="JAG69792.1"/>
    </source>
</evidence>
<dbReference type="AlphaFoldDB" id="A0A0C9QWD4"/>
<proteinExistence type="predicted"/>
<dbReference type="OrthoDB" id="10425487at2759"/>
<dbReference type="EMBL" id="GBYB01000025">
    <property type="protein sequence ID" value="JAG69792.1"/>
    <property type="molecule type" value="Transcribed_RNA"/>
</dbReference>
<protein>
    <submittedName>
        <fullName evidence="6">Uncharacterized protein isoform X2</fullName>
    </submittedName>
</protein>
<feature type="region of interest" description="Disordered" evidence="1">
    <location>
        <begin position="205"/>
        <end position="231"/>
    </location>
</feature>
<dbReference type="EMBL" id="GBYB01000026">
    <property type="protein sequence ID" value="JAG69793.1"/>
    <property type="molecule type" value="Transcribed_RNA"/>
</dbReference>
<keyword evidence="5" id="KW-1185">Reference proteome</keyword>
<dbReference type="RefSeq" id="XP_011314094.1">
    <property type="nucleotide sequence ID" value="XM_011315792.1"/>
</dbReference>
<dbReference type="EMBL" id="GBYB01000028">
    <property type="protein sequence ID" value="JAG69795.1"/>
    <property type="molecule type" value="Transcribed_RNA"/>
</dbReference>
<accession>A0A9R1TRN8</accession>
<evidence type="ECO:0000313" key="3">
    <source>
        <dbReference type="EMBL" id="JAG69793.1"/>
    </source>
</evidence>
<sequence length="261" mass="30144">MRIMTTSQEMYSRFIRCVVLNSLTSIFEGDGEIPGTIADICLSAMSSKCTDMRDRVDEFNYFVKTYRKKILRDCQRYRDVGDKKETVQTPRDETLDAAFAYFDENRSELVENGVSGKLSTMISTSALQKTAQETLGINIDYKSNNKCERYMYWVYRNIGLKWWKSRVINNESIGTVNKNAEKSPASTEVKSADCLPIKKRRYNEETDENANTCVKSESLGNGSGNDGRQSPEVFWVRSDKHFRSLMKLEQRKKNKMKRQSI</sequence>
<evidence type="ECO:0000313" key="6">
    <source>
        <dbReference type="RefSeq" id="XP_011314094.1"/>
    </source>
</evidence>
<dbReference type="Proteomes" id="UP000694866">
    <property type="component" value="Unplaced"/>
</dbReference>
<gene>
    <name evidence="6" type="primary">LOC105273383</name>
    <name evidence="4" type="ORF">g.21837</name>
    <name evidence="3" type="ORF">g.21842</name>
    <name evidence="2" type="ORF">g.21844</name>
</gene>
<reference evidence="6" key="2">
    <citation type="submission" date="2025-04" db="UniProtKB">
        <authorList>
            <consortium name="RefSeq"/>
        </authorList>
    </citation>
    <scope>IDENTIFICATION</scope>
    <source>
        <strain evidence="6">USDA-PBARC FA_bdor</strain>
        <tissue evidence="6">Whole organism</tissue>
    </source>
</reference>
<accession>A0A0C9QWD4</accession>
<feature type="compositionally biased region" description="Polar residues" evidence="1">
    <location>
        <begin position="209"/>
        <end position="220"/>
    </location>
</feature>
<reference evidence="2" key="1">
    <citation type="submission" date="2015-01" db="EMBL/GenBank/DDBJ databases">
        <title>Transcriptome Assembly of Fopius arisanus.</title>
        <authorList>
            <person name="Geib S."/>
        </authorList>
    </citation>
    <scope>NUCLEOTIDE SEQUENCE</scope>
</reference>
<name>A0A0C9QWD4_9HYME</name>
<evidence type="ECO:0000313" key="4">
    <source>
        <dbReference type="EMBL" id="JAG69795.1"/>
    </source>
</evidence>
<dbReference type="GeneID" id="105273383"/>
<evidence type="ECO:0000313" key="5">
    <source>
        <dbReference type="Proteomes" id="UP000694866"/>
    </source>
</evidence>
<evidence type="ECO:0000256" key="1">
    <source>
        <dbReference type="SAM" id="MobiDB-lite"/>
    </source>
</evidence>
<organism evidence="2">
    <name type="scientific">Fopius arisanus</name>
    <dbReference type="NCBI Taxonomy" id="64838"/>
    <lineage>
        <taxon>Eukaryota</taxon>
        <taxon>Metazoa</taxon>
        <taxon>Ecdysozoa</taxon>
        <taxon>Arthropoda</taxon>
        <taxon>Hexapoda</taxon>
        <taxon>Insecta</taxon>
        <taxon>Pterygota</taxon>
        <taxon>Neoptera</taxon>
        <taxon>Endopterygota</taxon>
        <taxon>Hymenoptera</taxon>
        <taxon>Apocrita</taxon>
        <taxon>Ichneumonoidea</taxon>
        <taxon>Braconidae</taxon>
        <taxon>Opiinae</taxon>
        <taxon>Fopius</taxon>
    </lineage>
</organism>